<dbReference type="Proteomes" id="UP000474024">
    <property type="component" value="Unassembled WGS sequence"/>
</dbReference>
<evidence type="ECO:0000259" key="2">
    <source>
        <dbReference type="Pfam" id="PF03008"/>
    </source>
</evidence>
<feature type="domain" description="ATPase" evidence="1">
    <location>
        <begin position="2"/>
        <end position="199"/>
    </location>
</feature>
<dbReference type="Pfam" id="PF01637">
    <property type="entry name" value="ATPase_2"/>
    <property type="match status" value="1"/>
</dbReference>
<dbReference type="InterPro" id="IPR004256">
    <property type="entry name" value="DUF234"/>
</dbReference>
<keyword evidence="4" id="KW-1185">Reference proteome</keyword>
<name>A0A6L5YVN3_9FIRM</name>
<dbReference type="RefSeq" id="WP_154430988.1">
    <property type="nucleotide sequence ID" value="NZ_VUNI01000036.1"/>
</dbReference>
<accession>A0A6L5YVN3</accession>
<organism evidence="3 4">
    <name type="scientific">Roseburia porci</name>
    <dbReference type="NCBI Taxonomy" id="2605790"/>
    <lineage>
        <taxon>Bacteria</taxon>
        <taxon>Bacillati</taxon>
        <taxon>Bacillota</taxon>
        <taxon>Clostridia</taxon>
        <taxon>Lachnospirales</taxon>
        <taxon>Lachnospiraceae</taxon>
        <taxon>Roseburia</taxon>
    </lineage>
</organism>
<evidence type="ECO:0000313" key="4">
    <source>
        <dbReference type="Proteomes" id="UP000474024"/>
    </source>
</evidence>
<protein>
    <submittedName>
        <fullName evidence="3">ATP-binding protein</fullName>
    </submittedName>
</protein>
<dbReference type="Gene3D" id="3.40.50.300">
    <property type="entry name" value="P-loop containing nucleotide triphosphate hydrolases"/>
    <property type="match status" value="1"/>
</dbReference>
<keyword evidence="3" id="KW-0067">ATP-binding</keyword>
<proteinExistence type="predicted"/>
<comment type="caution">
    <text evidence="3">The sequence shown here is derived from an EMBL/GenBank/DDBJ whole genome shotgun (WGS) entry which is preliminary data.</text>
</comment>
<dbReference type="PANTHER" id="PTHR34704">
    <property type="entry name" value="ATPASE"/>
    <property type="match status" value="1"/>
</dbReference>
<evidence type="ECO:0000259" key="1">
    <source>
        <dbReference type="Pfam" id="PF01637"/>
    </source>
</evidence>
<feature type="domain" description="DUF234" evidence="2">
    <location>
        <begin position="311"/>
        <end position="407"/>
    </location>
</feature>
<reference evidence="3 4" key="1">
    <citation type="submission" date="2019-08" db="EMBL/GenBank/DDBJ databases">
        <title>In-depth cultivation of the pig gut microbiome towards novel bacterial diversity and tailored functional studies.</title>
        <authorList>
            <person name="Wylensek D."/>
            <person name="Hitch T.C.A."/>
            <person name="Clavel T."/>
        </authorList>
    </citation>
    <scope>NUCLEOTIDE SEQUENCE [LARGE SCALE GENOMIC DNA]</scope>
    <source>
        <strain evidence="3 4">MUC/MUC-530-WT-4D</strain>
    </source>
</reference>
<dbReference type="InterPro" id="IPR027417">
    <property type="entry name" value="P-loop_NTPase"/>
</dbReference>
<sequence length="458" mass="53879">MFYGRENERKKLCTMFRSDGQMISLIYGRRRIGKSELIKQVLKETDIKSIYYECKQTTEKNNVDSLAELIGERFDFPKPAFENMEVLLKFLFKMSEKEPMILVLDEYPYLRENSKGLDSVLQSVIDHYKDTSNMKLIVCGSYVDTMKALLEKQNPLYGRIDLTLNLKPMDYYESALFYPEFSEEDKVRLFSVFGGIPYYNRLIDAKKSVRENIIDLIASSGARLENEVSMYLNSEISKITNANEVFEALAKGYSRYKDILDQSNVSSGPALIDILDKLMRMDVVAKEAPINDENNKKKSGYFISDNLSLFYYKYIFRNMSRMNIMDPDIFYDKYISDDFETKYVPKSFERICKQYLIRKNRKGLLDEVFEKIGKYYYDDPVEKKNGEFDIVTLDDKGYIFYEAKFRKDPVTESTVQNEIRQVKQNGLKCYRYGFFSRTGFTCEEGKNRILIELKELYK</sequence>
<dbReference type="SUPFAM" id="SSF52540">
    <property type="entry name" value="P-loop containing nucleoside triphosphate hydrolases"/>
    <property type="match status" value="1"/>
</dbReference>
<dbReference type="InterPro" id="IPR011579">
    <property type="entry name" value="ATPase_dom"/>
</dbReference>
<dbReference type="GO" id="GO:0005524">
    <property type="term" value="F:ATP binding"/>
    <property type="evidence" value="ECO:0007669"/>
    <property type="project" value="UniProtKB-KW"/>
</dbReference>
<dbReference type="AlphaFoldDB" id="A0A6L5YVN3"/>
<dbReference type="EMBL" id="VUNI01000036">
    <property type="protein sequence ID" value="MST76029.1"/>
    <property type="molecule type" value="Genomic_DNA"/>
</dbReference>
<dbReference type="PANTHER" id="PTHR34704:SF1">
    <property type="entry name" value="ATPASE"/>
    <property type="match status" value="1"/>
</dbReference>
<dbReference type="InterPro" id="IPR011335">
    <property type="entry name" value="Restrct_endonuc-II-like"/>
</dbReference>
<keyword evidence="3" id="KW-0547">Nucleotide-binding</keyword>
<gene>
    <name evidence="3" type="ORF">FYJ75_13720</name>
</gene>
<dbReference type="SUPFAM" id="SSF52980">
    <property type="entry name" value="Restriction endonuclease-like"/>
    <property type="match status" value="1"/>
</dbReference>
<evidence type="ECO:0000313" key="3">
    <source>
        <dbReference type="EMBL" id="MST76029.1"/>
    </source>
</evidence>
<dbReference type="Pfam" id="PF03008">
    <property type="entry name" value="DUF234"/>
    <property type="match status" value="1"/>
</dbReference>